<proteinExistence type="evidence at transcript level"/>
<dbReference type="AlphaFoldDB" id="I3S278"/>
<organism evidence="1">
    <name type="scientific">Lotus japonicus</name>
    <name type="common">Lotus corniculatus var. japonicus</name>
    <dbReference type="NCBI Taxonomy" id="34305"/>
    <lineage>
        <taxon>Eukaryota</taxon>
        <taxon>Viridiplantae</taxon>
        <taxon>Streptophyta</taxon>
        <taxon>Embryophyta</taxon>
        <taxon>Tracheophyta</taxon>
        <taxon>Spermatophyta</taxon>
        <taxon>Magnoliopsida</taxon>
        <taxon>eudicotyledons</taxon>
        <taxon>Gunneridae</taxon>
        <taxon>Pentapetalae</taxon>
        <taxon>rosids</taxon>
        <taxon>fabids</taxon>
        <taxon>Fabales</taxon>
        <taxon>Fabaceae</taxon>
        <taxon>Papilionoideae</taxon>
        <taxon>50 kb inversion clade</taxon>
        <taxon>NPAAA clade</taxon>
        <taxon>Hologalegina</taxon>
        <taxon>robinioid clade</taxon>
        <taxon>Loteae</taxon>
        <taxon>Lotus</taxon>
    </lineage>
</organism>
<accession>I3S278</accession>
<protein>
    <submittedName>
        <fullName evidence="1">Uncharacterized protein</fullName>
    </submittedName>
</protein>
<evidence type="ECO:0000313" key="1">
    <source>
        <dbReference type="EMBL" id="AFK34370.1"/>
    </source>
</evidence>
<dbReference type="EMBL" id="BT134575">
    <property type="protein sequence ID" value="AFK34370.1"/>
    <property type="molecule type" value="mRNA"/>
</dbReference>
<name>I3S278_LOTJA</name>
<sequence>MFLCCISFKREISRMAVLGTPSSSCSRRIFFNAMVSLVTRSRAL</sequence>
<reference evidence="1" key="1">
    <citation type="submission" date="2012-05" db="EMBL/GenBank/DDBJ databases">
        <authorList>
            <person name="Krishnakumar V."/>
            <person name="Cheung F."/>
            <person name="Xiao Y."/>
            <person name="Chan A."/>
            <person name="Moskal W.A."/>
            <person name="Town C.D."/>
        </authorList>
    </citation>
    <scope>NUCLEOTIDE SEQUENCE</scope>
</reference>